<evidence type="ECO:0000313" key="2">
    <source>
        <dbReference type="Proteomes" id="UP000242662"/>
    </source>
</evidence>
<dbReference type="STRING" id="1464122.SAMN05421737_101142"/>
<accession>A0A1G6GJA6</accession>
<name>A0A1G6GJA6_9BACI</name>
<organism evidence="1 2">
    <name type="scientific">Shouchella lonarensis</name>
    <dbReference type="NCBI Taxonomy" id="1464122"/>
    <lineage>
        <taxon>Bacteria</taxon>
        <taxon>Bacillati</taxon>
        <taxon>Bacillota</taxon>
        <taxon>Bacilli</taxon>
        <taxon>Bacillales</taxon>
        <taxon>Bacillaceae</taxon>
        <taxon>Shouchella</taxon>
    </lineage>
</organism>
<dbReference type="EMBL" id="FMYM01000001">
    <property type="protein sequence ID" value="SDB82087.1"/>
    <property type="molecule type" value="Genomic_DNA"/>
</dbReference>
<dbReference type="AlphaFoldDB" id="A0A1G6GJA6"/>
<gene>
    <name evidence="1" type="ORF">SAMN05421737_101142</name>
</gene>
<reference evidence="2" key="1">
    <citation type="submission" date="2016-09" db="EMBL/GenBank/DDBJ databases">
        <authorList>
            <person name="Varghese N."/>
            <person name="Submissions S."/>
        </authorList>
    </citation>
    <scope>NUCLEOTIDE SEQUENCE [LARGE SCALE GENOMIC DNA]</scope>
    <source>
        <strain evidence="2">25nlg</strain>
    </source>
</reference>
<sequence>MRTFLMMSVIVVFLISMFAGGYEGNPHKS</sequence>
<dbReference type="Proteomes" id="UP000242662">
    <property type="component" value="Unassembled WGS sequence"/>
</dbReference>
<keyword evidence="2" id="KW-1185">Reference proteome</keyword>
<evidence type="ECO:0000313" key="1">
    <source>
        <dbReference type="EMBL" id="SDB82087.1"/>
    </source>
</evidence>
<proteinExistence type="predicted"/>
<protein>
    <submittedName>
        <fullName evidence="1">Uncharacterized protein</fullName>
    </submittedName>
</protein>